<dbReference type="EC" id="6.1.1.1" evidence="1"/>
<dbReference type="AlphaFoldDB" id="A0A084GEK1"/>
<dbReference type="GO" id="GO:0005737">
    <property type="term" value="C:cytoplasm"/>
    <property type="evidence" value="ECO:0007669"/>
    <property type="project" value="TreeGrafter"/>
</dbReference>
<dbReference type="GO" id="GO:0004831">
    <property type="term" value="F:tyrosine-tRNA ligase activity"/>
    <property type="evidence" value="ECO:0007669"/>
    <property type="project" value="UniProtKB-EC"/>
</dbReference>
<evidence type="ECO:0000256" key="8">
    <source>
        <dbReference type="ARBA" id="ARBA00048248"/>
    </source>
</evidence>
<evidence type="ECO:0000256" key="5">
    <source>
        <dbReference type="ARBA" id="ARBA00022917"/>
    </source>
</evidence>
<evidence type="ECO:0000256" key="6">
    <source>
        <dbReference type="ARBA" id="ARBA00023146"/>
    </source>
</evidence>
<dbReference type="HOGENOM" id="CLU_035267_0_1_1"/>
<organism evidence="10 11">
    <name type="scientific">Pseudallescheria apiosperma</name>
    <name type="common">Scedosporium apiospermum</name>
    <dbReference type="NCBI Taxonomy" id="563466"/>
    <lineage>
        <taxon>Eukaryota</taxon>
        <taxon>Fungi</taxon>
        <taxon>Dikarya</taxon>
        <taxon>Ascomycota</taxon>
        <taxon>Pezizomycotina</taxon>
        <taxon>Sordariomycetes</taxon>
        <taxon>Hypocreomycetidae</taxon>
        <taxon>Microascales</taxon>
        <taxon>Microascaceae</taxon>
        <taxon>Scedosporium</taxon>
    </lineage>
</organism>
<dbReference type="KEGG" id="sapo:SAPIO_CDS1567"/>
<dbReference type="PIRSF" id="PIRSF006588">
    <property type="entry name" value="TyrRS_arch_euk"/>
    <property type="match status" value="1"/>
</dbReference>
<dbReference type="InterPro" id="IPR002305">
    <property type="entry name" value="aa-tRNA-synth_Ic"/>
</dbReference>
<evidence type="ECO:0000256" key="1">
    <source>
        <dbReference type="ARBA" id="ARBA00013160"/>
    </source>
</evidence>
<keyword evidence="6 9" id="KW-0030">Aminoacyl-tRNA synthetase</keyword>
<comment type="similarity">
    <text evidence="9">Belongs to the class-I aminoacyl-tRNA synthetase family.</text>
</comment>
<evidence type="ECO:0000313" key="11">
    <source>
        <dbReference type="Proteomes" id="UP000028545"/>
    </source>
</evidence>
<keyword evidence="2 9" id="KW-0436">Ligase</keyword>
<sequence>MKVRNFDSKKTLDVITYRLEVLSSKRIRQKLAAGEDVKGYWGTAPTGKPHIGYLVPFVKIAECIAAGIDIQILIADTYGFLVNYDATMEVVERRSQYYSLLITSILRSLGVPESKIWIERESTFATTEAFRGNFLRLCAASTQDDIRSVGLEVATTSMLSPLLCPLYQALSEVHTGCDFQLGGMDQRGMFAYADKLLPRVGHRPVSHLLAPMIPGLKTEKMSSSAPEDTKIMFFDSAEAVRAKIAEADVSPTEPTRNALLACLEHIVFPVYALGIMAPGTLPEAALAGGVAKRYESYKDLEEDFFRGLVDVDSLRSLVADTLNHILEPVRQEYATSKEWQAVDRFAYGTPDGH</sequence>
<dbReference type="GeneID" id="27720639"/>
<dbReference type="OrthoDB" id="41238at2759"/>
<dbReference type="RefSeq" id="XP_016645562.1">
    <property type="nucleotide sequence ID" value="XM_016784805.1"/>
</dbReference>
<evidence type="ECO:0000313" key="10">
    <source>
        <dbReference type="EMBL" id="KEZ45763.1"/>
    </source>
</evidence>
<dbReference type="GO" id="GO:0006437">
    <property type="term" value="P:tyrosyl-tRNA aminoacylation"/>
    <property type="evidence" value="ECO:0007669"/>
    <property type="project" value="InterPro"/>
</dbReference>
<name>A0A084GEK1_PSEDA</name>
<dbReference type="InterPro" id="IPR023617">
    <property type="entry name" value="Tyr-tRNA-ligase_arc/euk-type"/>
</dbReference>
<reference evidence="10 11" key="1">
    <citation type="journal article" date="2014" name="Genome Announc.">
        <title>Draft genome sequence of the pathogenic fungus Scedosporium apiospermum.</title>
        <authorList>
            <person name="Vandeputte P."/>
            <person name="Ghamrawi S."/>
            <person name="Rechenmann M."/>
            <person name="Iltis A."/>
            <person name="Giraud S."/>
            <person name="Fleury M."/>
            <person name="Thornton C."/>
            <person name="Delhaes L."/>
            <person name="Meyer W."/>
            <person name="Papon N."/>
            <person name="Bouchara J.P."/>
        </authorList>
    </citation>
    <scope>NUCLEOTIDE SEQUENCE [LARGE SCALE GENOMIC DNA]</scope>
    <source>
        <strain evidence="10 11">IHEM 14462</strain>
    </source>
</reference>
<keyword evidence="4 9" id="KW-0067">ATP-binding</keyword>
<accession>A0A084GEK1</accession>
<dbReference type="Gene3D" id="1.10.240.10">
    <property type="entry name" value="Tyrosyl-Transfer RNA Synthetase"/>
    <property type="match status" value="1"/>
</dbReference>
<dbReference type="EMBL" id="JOWA01000066">
    <property type="protein sequence ID" value="KEZ45763.1"/>
    <property type="molecule type" value="Genomic_DNA"/>
</dbReference>
<dbReference type="PRINTS" id="PR01040">
    <property type="entry name" value="TRNASYNTHTYR"/>
</dbReference>
<evidence type="ECO:0000256" key="7">
    <source>
        <dbReference type="ARBA" id="ARBA00033323"/>
    </source>
</evidence>
<protein>
    <recommendedName>
        <fullName evidence="1">tyrosine--tRNA ligase</fullName>
        <ecNumber evidence="1">6.1.1.1</ecNumber>
    </recommendedName>
    <alternativeName>
        <fullName evidence="7">Tyrosyl-tRNA synthetase</fullName>
    </alternativeName>
</protein>
<evidence type="ECO:0000256" key="2">
    <source>
        <dbReference type="ARBA" id="ARBA00022598"/>
    </source>
</evidence>
<dbReference type="OMA" id="HILMPIS"/>
<gene>
    <name evidence="10" type="ORF">SAPIO_CDS1567</name>
</gene>
<dbReference type="PANTHER" id="PTHR46264">
    <property type="entry name" value="TYROSINE-TRNA LIGASE"/>
    <property type="match status" value="1"/>
</dbReference>
<keyword evidence="11" id="KW-1185">Reference proteome</keyword>
<dbReference type="Pfam" id="PF00579">
    <property type="entry name" value="tRNA-synt_1b"/>
    <property type="match status" value="1"/>
</dbReference>
<dbReference type="GO" id="GO:0005524">
    <property type="term" value="F:ATP binding"/>
    <property type="evidence" value="ECO:0007669"/>
    <property type="project" value="UniProtKB-KW"/>
</dbReference>
<dbReference type="Proteomes" id="UP000028545">
    <property type="component" value="Unassembled WGS sequence"/>
</dbReference>
<dbReference type="InterPro" id="IPR002307">
    <property type="entry name" value="Tyr-tRNA-ligase"/>
</dbReference>
<evidence type="ECO:0000256" key="4">
    <source>
        <dbReference type="ARBA" id="ARBA00022840"/>
    </source>
</evidence>
<dbReference type="PANTHER" id="PTHR46264:SF4">
    <property type="entry name" value="TYROSINE--TRNA LIGASE, CYTOPLASMIC"/>
    <property type="match status" value="1"/>
</dbReference>
<evidence type="ECO:0000256" key="3">
    <source>
        <dbReference type="ARBA" id="ARBA00022741"/>
    </source>
</evidence>
<keyword evidence="5 9" id="KW-0648">Protein biosynthesis</keyword>
<comment type="caution">
    <text evidence="10">The sequence shown here is derived from an EMBL/GenBank/DDBJ whole genome shotgun (WGS) entry which is preliminary data.</text>
</comment>
<dbReference type="Gene3D" id="3.40.50.620">
    <property type="entry name" value="HUPs"/>
    <property type="match status" value="1"/>
</dbReference>
<keyword evidence="3 9" id="KW-0547">Nucleotide-binding</keyword>
<comment type="catalytic activity">
    <reaction evidence="8">
        <text>tRNA(Tyr) + L-tyrosine + ATP = L-tyrosyl-tRNA(Tyr) + AMP + diphosphate + H(+)</text>
        <dbReference type="Rhea" id="RHEA:10220"/>
        <dbReference type="Rhea" id="RHEA-COMP:9706"/>
        <dbReference type="Rhea" id="RHEA-COMP:9707"/>
        <dbReference type="ChEBI" id="CHEBI:15378"/>
        <dbReference type="ChEBI" id="CHEBI:30616"/>
        <dbReference type="ChEBI" id="CHEBI:33019"/>
        <dbReference type="ChEBI" id="CHEBI:58315"/>
        <dbReference type="ChEBI" id="CHEBI:78442"/>
        <dbReference type="ChEBI" id="CHEBI:78536"/>
        <dbReference type="ChEBI" id="CHEBI:456215"/>
        <dbReference type="EC" id="6.1.1.1"/>
    </reaction>
</comment>
<dbReference type="InterPro" id="IPR014729">
    <property type="entry name" value="Rossmann-like_a/b/a_fold"/>
</dbReference>
<evidence type="ECO:0000256" key="9">
    <source>
        <dbReference type="RuleBase" id="RU363036"/>
    </source>
</evidence>
<dbReference type="VEuPathDB" id="FungiDB:SAPIO_CDS1567"/>
<dbReference type="InterPro" id="IPR050489">
    <property type="entry name" value="Tyr-tRNA_synthase"/>
</dbReference>
<dbReference type="SUPFAM" id="SSF52374">
    <property type="entry name" value="Nucleotidylyl transferase"/>
    <property type="match status" value="1"/>
</dbReference>
<proteinExistence type="inferred from homology"/>